<evidence type="ECO:0000313" key="8">
    <source>
        <dbReference type="EMBL" id="SHK10102.1"/>
    </source>
</evidence>
<protein>
    <recommendedName>
        <fullName evidence="3">Ribonuclease</fullName>
    </recommendedName>
</protein>
<keyword evidence="9" id="KW-1185">Reference proteome</keyword>
<dbReference type="SUPFAM" id="SSF53933">
    <property type="entry name" value="Microbial ribonucleases"/>
    <property type="match status" value="1"/>
</dbReference>
<keyword evidence="5" id="KW-0540">Nuclease</keyword>
<dbReference type="GO" id="GO:0004521">
    <property type="term" value="F:RNA endonuclease activity"/>
    <property type="evidence" value="ECO:0007669"/>
    <property type="project" value="InterPro"/>
</dbReference>
<name>A0A1M6PQD7_9BACT</name>
<organism evidence="8 9">
    <name type="scientific">Fibrobacter intestinalis</name>
    <dbReference type="NCBI Taxonomy" id="28122"/>
    <lineage>
        <taxon>Bacteria</taxon>
        <taxon>Pseudomonadati</taxon>
        <taxon>Fibrobacterota</taxon>
        <taxon>Fibrobacteria</taxon>
        <taxon>Fibrobacterales</taxon>
        <taxon>Fibrobacteraceae</taxon>
        <taxon>Fibrobacter</taxon>
    </lineage>
</organism>
<evidence type="ECO:0000256" key="3">
    <source>
        <dbReference type="ARBA" id="ARBA00022214"/>
    </source>
</evidence>
<dbReference type="InterPro" id="IPR012340">
    <property type="entry name" value="NA-bd_OB-fold"/>
</dbReference>
<dbReference type="GO" id="GO:0016787">
    <property type="term" value="F:hydrolase activity"/>
    <property type="evidence" value="ECO:0007669"/>
    <property type="project" value="UniProtKB-KW"/>
</dbReference>
<comment type="similarity">
    <text evidence="2">Belongs to the ribonuclease N1/T1 family.</text>
</comment>
<keyword evidence="6" id="KW-0378">Hydrolase</keyword>
<evidence type="ECO:0000256" key="5">
    <source>
        <dbReference type="ARBA" id="ARBA00022722"/>
    </source>
</evidence>
<sequence>MTTKASVIQWNSEKAYGFVSADGIRYFLHVSALGPISRSPHTGDSVIIYSVKKTEKGFRVEKGLLEGVPLIPQKKNLQSQKSVNIHSYRPKKSFRNFMFTLCMILAVIFGIKNIIDNIGVSFSSGFSKYTANTSKAQQYTSKDEVAKFICDHGYLPPNYVSKEEGKQLYESKTGKSFRKWNFNPLTTLGVMIGGDSFSNREGLLPQDYYQEADVDYFGENRGTKRLVYSSNCNIYYTSDHYKSFTRLSF</sequence>
<dbReference type="Gene3D" id="2.40.50.140">
    <property type="entry name" value="Nucleic acid-binding proteins"/>
    <property type="match status" value="1"/>
</dbReference>
<evidence type="ECO:0000256" key="7">
    <source>
        <dbReference type="SAM" id="Phobius"/>
    </source>
</evidence>
<comment type="subcellular location">
    <subcellularLocation>
        <location evidence="1">Secreted</location>
    </subcellularLocation>
</comment>
<dbReference type="Gene3D" id="3.10.450.30">
    <property type="entry name" value="Microbial ribonucleases"/>
    <property type="match status" value="1"/>
</dbReference>
<evidence type="ECO:0000256" key="6">
    <source>
        <dbReference type="ARBA" id="ARBA00022801"/>
    </source>
</evidence>
<reference evidence="9" key="1">
    <citation type="submission" date="2016-11" db="EMBL/GenBank/DDBJ databases">
        <authorList>
            <person name="Varghese N."/>
            <person name="Submissions S."/>
        </authorList>
    </citation>
    <scope>NUCLEOTIDE SEQUENCE [LARGE SCALE GENOMIC DNA]</scope>
    <source>
        <strain evidence="9">UWOS</strain>
    </source>
</reference>
<dbReference type="InterPro" id="IPR001887">
    <property type="entry name" value="Barnase"/>
</dbReference>
<dbReference type="Pfam" id="PF00545">
    <property type="entry name" value="Ribonuclease"/>
    <property type="match status" value="1"/>
</dbReference>
<dbReference type="PRINTS" id="PR00117">
    <property type="entry name" value="BARNASE"/>
</dbReference>
<accession>A0A1M6PQD7</accession>
<gene>
    <name evidence="8" type="ORF">SAMN05720469_10170</name>
</gene>
<dbReference type="GO" id="GO:0003723">
    <property type="term" value="F:RNA binding"/>
    <property type="evidence" value="ECO:0007669"/>
    <property type="project" value="InterPro"/>
</dbReference>
<proteinExistence type="inferred from homology"/>
<dbReference type="InterPro" id="IPR000026">
    <property type="entry name" value="N1-like"/>
</dbReference>
<evidence type="ECO:0000256" key="1">
    <source>
        <dbReference type="ARBA" id="ARBA00004613"/>
    </source>
</evidence>
<dbReference type="Proteomes" id="UP000184275">
    <property type="component" value="Unassembled WGS sequence"/>
</dbReference>
<feature type="transmembrane region" description="Helical" evidence="7">
    <location>
        <begin position="97"/>
        <end position="115"/>
    </location>
</feature>
<dbReference type="InterPro" id="IPR016191">
    <property type="entry name" value="Ribonuclease/ribotoxin"/>
</dbReference>
<keyword evidence="4" id="KW-0964">Secreted</keyword>
<evidence type="ECO:0000256" key="4">
    <source>
        <dbReference type="ARBA" id="ARBA00022525"/>
    </source>
</evidence>
<keyword evidence="7" id="KW-0472">Membrane</keyword>
<evidence type="ECO:0000313" key="9">
    <source>
        <dbReference type="Proteomes" id="UP000184275"/>
    </source>
</evidence>
<keyword evidence="7" id="KW-1133">Transmembrane helix</keyword>
<keyword evidence="7" id="KW-0812">Transmembrane</keyword>
<dbReference type="GO" id="GO:0005576">
    <property type="term" value="C:extracellular region"/>
    <property type="evidence" value="ECO:0007669"/>
    <property type="project" value="UniProtKB-SubCell"/>
</dbReference>
<dbReference type="AlphaFoldDB" id="A0A1M6PQD7"/>
<evidence type="ECO:0000256" key="2">
    <source>
        <dbReference type="ARBA" id="ARBA00009006"/>
    </source>
</evidence>
<dbReference type="EMBL" id="FRAW01000001">
    <property type="protein sequence ID" value="SHK10102.1"/>
    <property type="molecule type" value="Genomic_DNA"/>
</dbReference>
<dbReference type="RefSeq" id="WP_073301663.1">
    <property type="nucleotide sequence ID" value="NZ_FRAW01000001.1"/>
</dbReference>